<accession>A0A803M2Y5</accession>
<dbReference type="EnsemblPlants" id="AUR62022583-RA">
    <property type="protein sequence ID" value="AUR62022583-RA:cds"/>
    <property type="gene ID" value="AUR62022583"/>
</dbReference>
<name>A0A803M2Y5_CHEQI</name>
<dbReference type="AlphaFoldDB" id="A0A803M2Y5"/>
<dbReference type="Gene3D" id="3.30.70.260">
    <property type="match status" value="1"/>
</dbReference>
<evidence type="ECO:0000313" key="2">
    <source>
        <dbReference type="EnsemblPlants" id="AUR62022583-RA:cds"/>
    </source>
</evidence>
<keyword evidence="3" id="KW-1185">Reference proteome</keyword>
<proteinExistence type="predicted"/>
<dbReference type="OMA" id="DESWKEW"/>
<feature type="compositionally biased region" description="Acidic residues" evidence="1">
    <location>
        <begin position="12"/>
        <end position="24"/>
    </location>
</feature>
<evidence type="ECO:0008006" key="4">
    <source>
        <dbReference type="Google" id="ProtNLM"/>
    </source>
</evidence>
<dbReference type="Proteomes" id="UP000596660">
    <property type="component" value="Unplaced"/>
</dbReference>
<evidence type="ECO:0000313" key="3">
    <source>
        <dbReference type="Proteomes" id="UP000596660"/>
    </source>
</evidence>
<sequence>MANAGKIHIPDDLGDVIDDEEDDDWKNWGKKTPTPSPQFDLNPSDLDNMDPSQIQAEMIKHHTGPLFGFIKLRLGVLRTPDEVSEIAMKWSKVSKTGGLEVKFMGVDLSTVMFTMEAGQDKDELKEFILEQPDAYEVKIGDVVYRRPGDPPLEEVIEMLRGETGNSFEGHEKDEL</sequence>
<feature type="region of interest" description="Disordered" evidence="1">
    <location>
        <begin position="1"/>
        <end position="44"/>
    </location>
</feature>
<protein>
    <recommendedName>
        <fullName evidence="4">Mesoderm development candidate 2</fullName>
    </recommendedName>
</protein>
<organism evidence="2 3">
    <name type="scientific">Chenopodium quinoa</name>
    <name type="common">Quinoa</name>
    <dbReference type="NCBI Taxonomy" id="63459"/>
    <lineage>
        <taxon>Eukaryota</taxon>
        <taxon>Viridiplantae</taxon>
        <taxon>Streptophyta</taxon>
        <taxon>Embryophyta</taxon>
        <taxon>Tracheophyta</taxon>
        <taxon>Spermatophyta</taxon>
        <taxon>Magnoliopsida</taxon>
        <taxon>eudicotyledons</taxon>
        <taxon>Gunneridae</taxon>
        <taxon>Pentapetalae</taxon>
        <taxon>Caryophyllales</taxon>
        <taxon>Chenopodiaceae</taxon>
        <taxon>Chenopodioideae</taxon>
        <taxon>Atripliceae</taxon>
        <taxon>Chenopodium</taxon>
    </lineage>
</organism>
<dbReference type="Gramene" id="AUR62022583-RA">
    <property type="protein sequence ID" value="AUR62022583-RA:cds"/>
    <property type="gene ID" value="AUR62022583"/>
</dbReference>
<dbReference type="PANTHER" id="PTHR36357">
    <property type="entry name" value="OS03G0148300 PROTEIN"/>
    <property type="match status" value="1"/>
</dbReference>
<dbReference type="PANTHER" id="PTHR36357:SF1">
    <property type="entry name" value="OS03G0148300 PROTEIN"/>
    <property type="match status" value="1"/>
</dbReference>
<reference evidence="2" key="1">
    <citation type="journal article" date="2017" name="Nature">
        <title>The genome of Chenopodium quinoa.</title>
        <authorList>
            <person name="Jarvis D.E."/>
            <person name="Ho Y.S."/>
            <person name="Lightfoot D.J."/>
            <person name="Schmoeckel S.M."/>
            <person name="Li B."/>
            <person name="Borm T.J.A."/>
            <person name="Ohyanagi H."/>
            <person name="Mineta K."/>
            <person name="Michell C.T."/>
            <person name="Saber N."/>
            <person name="Kharbatia N.M."/>
            <person name="Rupper R.R."/>
            <person name="Sharp A.R."/>
            <person name="Dally N."/>
            <person name="Boughton B.A."/>
            <person name="Woo Y.H."/>
            <person name="Gao G."/>
            <person name="Schijlen E.G.W.M."/>
            <person name="Guo X."/>
            <person name="Momin A.A."/>
            <person name="Negrao S."/>
            <person name="Al-Babili S."/>
            <person name="Gehring C."/>
            <person name="Roessner U."/>
            <person name="Jung C."/>
            <person name="Murphy K."/>
            <person name="Arold S.T."/>
            <person name="Gojobori T."/>
            <person name="van der Linden C.G."/>
            <person name="van Loo E.N."/>
            <person name="Jellen E.N."/>
            <person name="Maughan P.J."/>
            <person name="Tester M."/>
        </authorList>
    </citation>
    <scope>NUCLEOTIDE SEQUENCE [LARGE SCALE GENOMIC DNA]</scope>
    <source>
        <strain evidence="2">cv. PI 614886</strain>
    </source>
</reference>
<evidence type="ECO:0000256" key="1">
    <source>
        <dbReference type="SAM" id="MobiDB-lite"/>
    </source>
</evidence>
<reference evidence="2" key="2">
    <citation type="submission" date="2021-03" db="UniProtKB">
        <authorList>
            <consortium name="EnsemblPlants"/>
        </authorList>
    </citation>
    <scope>IDENTIFICATION</scope>
</reference>